<proteinExistence type="predicted"/>
<keyword evidence="1" id="KW-1133">Transmembrane helix</keyword>
<evidence type="ECO:0000256" key="1">
    <source>
        <dbReference type="SAM" id="Phobius"/>
    </source>
</evidence>
<reference evidence="2" key="1">
    <citation type="journal article" date="2015" name="Nature">
        <title>Complex archaea that bridge the gap between prokaryotes and eukaryotes.</title>
        <authorList>
            <person name="Spang A."/>
            <person name="Saw J.H."/>
            <person name="Jorgensen S.L."/>
            <person name="Zaremba-Niedzwiedzka K."/>
            <person name="Martijn J."/>
            <person name="Lind A.E."/>
            <person name="van Eijk R."/>
            <person name="Schleper C."/>
            <person name="Guy L."/>
            <person name="Ettema T.J."/>
        </authorList>
    </citation>
    <scope>NUCLEOTIDE SEQUENCE</scope>
</reference>
<feature type="transmembrane region" description="Helical" evidence="1">
    <location>
        <begin position="295"/>
        <end position="316"/>
    </location>
</feature>
<dbReference type="EMBL" id="LAZR01006805">
    <property type="protein sequence ID" value="KKM89521.1"/>
    <property type="molecule type" value="Genomic_DNA"/>
</dbReference>
<dbReference type="AlphaFoldDB" id="A0A0F9LQX1"/>
<accession>A0A0F9LQX1</accession>
<keyword evidence="1" id="KW-0472">Membrane</keyword>
<keyword evidence="1" id="KW-0812">Transmembrane</keyword>
<comment type="caution">
    <text evidence="2">The sequence shown here is derived from an EMBL/GenBank/DDBJ whole genome shotgun (WGS) entry which is preliminary data.</text>
</comment>
<sequence>MKSNMRNIRLSLIFLLGVLLTNTYLIPFLKANSNFTNGVEAGTQVWEVKYYDELAWQNTVDSSLNPKHWLGGEATIVGAKSKLTIEAVSNNRFLLSVIFKKLIYSNETLSVFPIVRENGYGEDFINGDLIIHESHTNSYFIWDYRFNCWSFTTGEFVYQSSFEGEHSMIIKDPQDFKQILLDYNDYANSINNDTTLQSLNISFPLLTGDDLLWQFTLRRFPAAKPINNYLITLKGALNSTNAEVQGNTLIFQRRDEQNFNVEVTYNHLGIWEKFVIKNLENQKIYEITSFYPKNLVYSILAIIFLTLLGFIIFIFFKRRKRLKA</sequence>
<evidence type="ECO:0000313" key="2">
    <source>
        <dbReference type="EMBL" id="KKM89521.1"/>
    </source>
</evidence>
<organism evidence="2">
    <name type="scientific">marine sediment metagenome</name>
    <dbReference type="NCBI Taxonomy" id="412755"/>
    <lineage>
        <taxon>unclassified sequences</taxon>
        <taxon>metagenomes</taxon>
        <taxon>ecological metagenomes</taxon>
    </lineage>
</organism>
<protein>
    <submittedName>
        <fullName evidence="2">Uncharacterized protein</fullName>
    </submittedName>
</protein>
<gene>
    <name evidence="2" type="ORF">LCGC14_1247850</name>
</gene>
<name>A0A0F9LQX1_9ZZZZ</name>